<keyword evidence="5" id="KW-1003">Cell membrane</keyword>
<keyword evidence="8 11" id="KW-1133">Transmembrane helix</keyword>
<keyword evidence="6 11" id="KW-0812">Transmembrane</keyword>
<dbReference type="NCBIfam" id="TIGR00739">
    <property type="entry name" value="yajC"/>
    <property type="match status" value="1"/>
</dbReference>
<dbReference type="PANTHER" id="PTHR33909:SF1">
    <property type="entry name" value="SEC TRANSLOCON ACCESSORY COMPLEX SUBUNIT YAJC"/>
    <property type="match status" value="1"/>
</dbReference>
<evidence type="ECO:0000256" key="4">
    <source>
        <dbReference type="ARBA" id="ARBA00022448"/>
    </source>
</evidence>
<comment type="caution">
    <text evidence="12">The sequence shown here is derived from an EMBL/GenBank/DDBJ whole genome shotgun (WGS) entry which is preliminary data.</text>
</comment>
<dbReference type="EMBL" id="ARXX01000010">
    <property type="protein sequence ID" value="MBF5055716.1"/>
    <property type="molecule type" value="Genomic_DNA"/>
</dbReference>
<feature type="transmembrane region" description="Helical" evidence="11">
    <location>
        <begin position="20"/>
        <end position="39"/>
    </location>
</feature>
<keyword evidence="7" id="KW-0653">Protein transport</keyword>
<gene>
    <name evidence="12" type="ORF">Y5W_01010</name>
</gene>
<evidence type="ECO:0000256" key="2">
    <source>
        <dbReference type="ARBA" id="ARBA00006742"/>
    </source>
</evidence>
<proteinExistence type="inferred from homology"/>
<evidence type="ECO:0000313" key="12">
    <source>
        <dbReference type="EMBL" id="MBF5055716.1"/>
    </source>
</evidence>
<organism evidence="12 13">
    <name type="scientific">Alloalcanivorax profundimaris</name>
    <dbReference type="NCBI Taxonomy" id="2735259"/>
    <lineage>
        <taxon>Bacteria</taxon>
        <taxon>Pseudomonadati</taxon>
        <taxon>Pseudomonadota</taxon>
        <taxon>Gammaproteobacteria</taxon>
        <taxon>Oceanospirillales</taxon>
        <taxon>Alcanivoracaceae</taxon>
        <taxon>Alloalcanivorax</taxon>
    </lineage>
</organism>
<dbReference type="RefSeq" id="WP_161383289.1">
    <property type="nucleotide sequence ID" value="NZ_ARXX01000010.1"/>
</dbReference>
<evidence type="ECO:0000256" key="6">
    <source>
        <dbReference type="ARBA" id="ARBA00022692"/>
    </source>
</evidence>
<name>A0ABS0AQE0_9GAMM</name>
<protein>
    <recommendedName>
        <fullName evidence="3">Sec translocon accessory complex subunit YajC</fullName>
    </recommendedName>
</protein>
<keyword evidence="9" id="KW-0811">Translocation</keyword>
<dbReference type="Pfam" id="PF02699">
    <property type="entry name" value="YajC"/>
    <property type="match status" value="1"/>
</dbReference>
<evidence type="ECO:0000256" key="5">
    <source>
        <dbReference type="ARBA" id="ARBA00022475"/>
    </source>
</evidence>
<comment type="subcellular location">
    <subcellularLocation>
        <location evidence="1">Cell membrane</location>
        <topology evidence="1">Single-pass membrane protein</topology>
    </subcellularLocation>
</comment>
<keyword evidence="10 11" id="KW-0472">Membrane</keyword>
<evidence type="ECO:0000256" key="3">
    <source>
        <dbReference type="ARBA" id="ARBA00014962"/>
    </source>
</evidence>
<accession>A0ABS0AQE0</accession>
<dbReference type="PRINTS" id="PR01853">
    <property type="entry name" value="YAJCTRNLCASE"/>
</dbReference>
<dbReference type="InterPro" id="IPR003849">
    <property type="entry name" value="Preprotein_translocase_YajC"/>
</dbReference>
<dbReference type="PANTHER" id="PTHR33909">
    <property type="entry name" value="SEC TRANSLOCON ACCESSORY COMPLEX SUBUNIT YAJC"/>
    <property type="match status" value="1"/>
</dbReference>
<keyword evidence="4" id="KW-0813">Transport</keyword>
<evidence type="ECO:0000313" key="13">
    <source>
        <dbReference type="Proteomes" id="UP000662703"/>
    </source>
</evidence>
<evidence type="ECO:0000256" key="7">
    <source>
        <dbReference type="ARBA" id="ARBA00022927"/>
    </source>
</evidence>
<evidence type="ECO:0000256" key="10">
    <source>
        <dbReference type="ARBA" id="ARBA00023136"/>
    </source>
</evidence>
<dbReference type="Proteomes" id="UP000662703">
    <property type="component" value="Unassembled WGS sequence"/>
</dbReference>
<evidence type="ECO:0000256" key="9">
    <source>
        <dbReference type="ARBA" id="ARBA00023010"/>
    </source>
</evidence>
<sequence>MNWLISPAHAQTGGGAAPGGGGIELIMLVVMVVVFYFFLIRPQQKRAKEHKNLVQSLNKGDEVITSGGIVGRVTKVTDDFVVLEISNNLEIKLQKQSVQATLPKGTIKSI</sequence>
<evidence type="ECO:0000256" key="8">
    <source>
        <dbReference type="ARBA" id="ARBA00022989"/>
    </source>
</evidence>
<evidence type="ECO:0000256" key="11">
    <source>
        <dbReference type="SAM" id="Phobius"/>
    </source>
</evidence>
<keyword evidence="13" id="KW-1185">Reference proteome</keyword>
<evidence type="ECO:0000256" key="1">
    <source>
        <dbReference type="ARBA" id="ARBA00004162"/>
    </source>
</evidence>
<dbReference type="SMART" id="SM01323">
    <property type="entry name" value="YajC"/>
    <property type="match status" value="1"/>
</dbReference>
<reference evidence="12 13" key="1">
    <citation type="submission" date="2012-09" db="EMBL/GenBank/DDBJ databases">
        <title>Genome Sequence of alkane-degrading Bacterium Alcanivorax sp. 521-1.</title>
        <authorList>
            <person name="Lai Q."/>
            <person name="Shao Z."/>
        </authorList>
    </citation>
    <scope>NUCLEOTIDE SEQUENCE [LARGE SCALE GENOMIC DNA]</scope>
    <source>
        <strain evidence="12 13">521-1</strain>
    </source>
</reference>
<comment type="similarity">
    <text evidence="2">Belongs to the YajC family.</text>
</comment>